<dbReference type="InterPro" id="IPR003439">
    <property type="entry name" value="ABC_transporter-like_ATP-bd"/>
</dbReference>
<keyword evidence="2" id="KW-0813">Transport</keyword>
<dbReference type="GO" id="GO:0005524">
    <property type="term" value="F:ATP binding"/>
    <property type="evidence" value="ECO:0007669"/>
    <property type="project" value="UniProtKB-KW"/>
</dbReference>
<evidence type="ECO:0000256" key="1">
    <source>
        <dbReference type="ARBA" id="ARBA00005417"/>
    </source>
</evidence>
<organism evidence="6 7">
    <name type="scientific">Luteimonas rhizosphaericola</name>
    <dbReference type="NCBI Taxonomy" id="3042024"/>
    <lineage>
        <taxon>Bacteria</taxon>
        <taxon>Pseudomonadati</taxon>
        <taxon>Pseudomonadota</taxon>
        <taxon>Gammaproteobacteria</taxon>
        <taxon>Lysobacterales</taxon>
        <taxon>Lysobacteraceae</taxon>
        <taxon>Luteimonas</taxon>
    </lineage>
</organism>
<keyword evidence="3" id="KW-0547">Nucleotide-binding</keyword>
<evidence type="ECO:0000256" key="3">
    <source>
        <dbReference type="ARBA" id="ARBA00022741"/>
    </source>
</evidence>
<dbReference type="InterPro" id="IPR003593">
    <property type="entry name" value="AAA+_ATPase"/>
</dbReference>
<dbReference type="InterPro" id="IPR050683">
    <property type="entry name" value="Bact_Polysacc_Export_ATP-bd"/>
</dbReference>
<dbReference type="InterPro" id="IPR015860">
    <property type="entry name" value="ABC_transpr_TagH-like"/>
</dbReference>
<comment type="caution">
    <text evidence="6">The sequence shown here is derived from an EMBL/GenBank/DDBJ whole genome shotgun (WGS) entry which is preliminary data.</text>
</comment>
<evidence type="ECO:0000313" key="6">
    <source>
        <dbReference type="EMBL" id="MDH5831820.1"/>
    </source>
</evidence>
<dbReference type="Pfam" id="PF00005">
    <property type="entry name" value="ABC_tran"/>
    <property type="match status" value="1"/>
</dbReference>
<dbReference type="PROSITE" id="PS00211">
    <property type="entry name" value="ABC_TRANSPORTER_1"/>
    <property type="match status" value="1"/>
</dbReference>
<dbReference type="PANTHER" id="PTHR46743">
    <property type="entry name" value="TEICHOIC ACIDS EXPORT ATP-BINDING PROTEIN TAGH"/>
    <property type="match status" value="1"/>
</dbReference>
<feature type="domain" description="ABC transporter" evidence="5">
    <location>
        <begin position="32"/>
        <end position="251"/>
    </location>
</feature>
<protein>
    <submittedName>
        <fullName evidence="6">ABC transporter ATP-binding protein</fullName>
    </submittedName>
</protein>
<reference evidence="6 7" key="1">
    <citation type="submission" date="2023-04" db="EMBL/GenBank/DDBJ databases">
        <title>Luteimonas sp. M1R5S18.</title>
        <authorList>
            <person name="Sun J.-Q."/>
        </authorList>
    </citation>
    <scope>NUCLEOTIDE SEQUENCE [LARGE SCALE GENOMIC DNA]</scope>
    <source>
        <strain evidence="6 7">M1R5S18</strain>
    </source>
</reference>
<dbReference type="EMBL" id="JARXRN010000028">
    <property type="protein sequence ID" value="MDH5831820.1"/>
    <property type="molecule type" value="Genomic_DNA"/>
</dbReference>
<dbReference type="SUPFAM" id="SSF52540">
    <property type="entry name" value="P-loop containing nucleoside triphosphate hydrolases"/>
    <property type="match status" value="1"/>
</dbReference>
<evidence type="ECO:0000313" key="7">
    <source>
        <dbReference type="Proteomes" id="UP001156831"/>
    </source>
</evidence>
<evidence type="ECO:0000256" key="2">
    <source>
        <dbReference type="ARBA" id="ARBA00022448"/>
    </source>
</evidence>
<sequence length="259" mass="28618">MSSHIIASDLGLDIPHFLQDVPIQQSLYTTLVRAPFTRPRREYRTLLSGLSFEIRQGERVAILGRNGAGKTTLLRVLTGAFEPTHGSLDIQGSRQALLNLGLGFNSEATVQENIYLRAIAMGMRGAEIRDVVVPVLEFSELADVANHRLATLSSGQRMRLGFAISTAVQHDIMLLDEWIGAGDAGFVEKAKQRMTSRVDGSKIVVLASHNFPLLRKVCTRGIVIDHGRMVYAGEIEDSIKEYKKIYQVDPVYIANKTGQ</sequence>
<evidence type="ECO:0000259" key="5">
    <source>
        <dbReference type="PROSITE" id="PS50893"/>
    </source>
</evidence>
<dbReference type="RefSeq" id="WP_280602775.1">
    <property type="nucleotide sequence ID" value="NZ_JARXRN010000028.1"/>
</dbReference>
<evidence type="ECO:0000256" key="4">
    <source>
        <dbReference type="ARBA" id="ARBA00022840"/>
    </source>
</evidence>
<proteinExistence type="inferred from homology"/>
<dbReference type="Proteomes" id="UP001156831">
    <property type="component" value="Unassembled WGS sequence"/>
</dbReference>
<dbReference type="InterPro" id="IPR027417">
    <property type="entry name" value="P-loop_NTPase"/>
</dbReference>
<dbReference type="SMART" id="SM00382">
    <property type="entry name" value="AAA"/>
    <property type="match status" value="1"/>
</dbReference>
<accession>A0ABT6JMA8</accession>
<dbReference type="Gene3D" id="3.40.50.300">
    <property type="entry name" value="P-loop containing nucleotide triphosphate hydrolases"/>
    <property type="match status" value="1"/>
</dbReference>
<comment type="similarity">
    <text evidence="1">Belongs to the ABC transporter superfamily.</text>
</comment>
<keyword evidence="7" id="KW-1185">Reference proteome</keyword>
<dbReference type="CDD" id="cd03220">
    <property type="entry name" value="ABC_KpsT_Wzt"/>
    <property type="match status" value="1"/>
</dbReference>
<name>A0ABT6JMA8_9GAMM</name>
<keyword evidence="4 6" id="KW-0067">ATP-binding</keyword>
<dbReference type="InterPro" id="IPR017871">
    <property type="entry name" value="ABC_transporter-like_CS"/>
</dbReference>
<gene>
    <name evidence="6" type="ORF">QFW80_14965</name>
</gene>
<dbReference type="PANTHER" id="PTHR46743:SF2">
    <property type="entry name" value="TEICHOIC ACIDS EXPORT ATP-BINDING PROTEIN TAGH"/>
    <property type="match status" value="1"/>
</dbReference>
<dbReference type="PROSITE" id="PS50893">
    <property type="entry name" value="ABC_TRANSPORTER_2"/>
    <property type="match status" value="1"/>
</dbReference>